<evidence type="ECO:0000313" key="3">
    <source>
        <dbReference type="Proteomes" id="UP000756346"/>
    </source>
</evidence>
<dbReference type="EMBL" id="JAGTJQ010000001">
    <property type="protein sequence ID" value="KAH7040929.1"/>
    <property type="molecule type" value="Genomic_DNA"/>
</dbReference>
<evidence type="ECO:0000313" key="2">
    <source>
        <dbReference type="EMBL" id="KAH7040929.1"/>
    </source>
</evidence>
<gene>
    <name evidence="2" type="ORF">B0I36DRAFT_311767</name>
</gene>
<feature type="region of interest" description="Disordered" evidence="1">
    <location>
        <begin position="156"/>
        <end position="180"/>
    </location>
</feature>
<keyword evidence="3" id="KW-1185">Reference proteome</keyword>
<comment type="caution">
    <text evidence="2">The sequence shown here is derived from an EMBL/GenBank/DDBJ whole genome shotgun (WGS) entry which is preliminary data.</text>
</comment>
<proteinExistence type="predicted"/>
<dbReference type="OrthoDB" id="3557758at2759"/>
<dbReference type="AlphaFoldDB" id="A0A9P8YKZ9"/>
<name>A0A9P8YKZ9_9PEZI</name>
<reference evidence="2" key="1">
    <citation type="journal article" date="2021" name="Nat. Commun.">
        <title>Genetic determinants of endophytism in the Arabidopsis root mycobiome.</title>
        <authorList>
            <person name="Mesny F."/>
            <person name="Miyauchi S."/>
            <person name="Thiergart T."/>
            <person name="Pickel B."/>
            <person name="Atanasova L."/>
            <person name="Karlsson M."/>
            <person name="Huettel B."/>
            <person name="Barry K.W."/>
            <person name="Haridas S."/>
            <person name="Chen C."/>
            <person name="Bauer D."/>
            <person name="Andreopoulos W."/>
            <person name="Pangilinan J."/>
            <person name="LaButti K."/>
            <person name="Riley R."/>
            <person name="Lipzen A."/>
            <person name="Clum A."/>
            <person name="Drula E."/>
            <person name="Henrissat B."/>
            <person name="Kohler A."/>
            <person name="Grigoriev I.V."/>
            <person name="Martin F.M."/>
            <person name="Hacquard S."/>
        </authorList>
    </citation>
    <scope>NUCLEOTIDE SEQUENCE</scope>
    <source>
        <strain evidence="2">MPI-CAGE-CH-0230</strain>
    </source>
</reference>
<organism evidence="2 3">
    <name type="scientific">Microdochium trichocladiopsis</name>
    <dbReference type="NCBI Taxonomy" id="1682393"/>
    <lineage>
        <taxon>Eukaryota</taxon>
        <taxon>Fungi</taxon>
        <taxon>Dikarya</taxon>
        <taxon>Ascomycota</taxon>
        <taxon>Pezizomycotina</taxon>
        <taxon>Sordariomycetes</taxon>
        <taxon>Xylariomycetidae</taxon>
        <taxon>Xylariales</taxon>
        <taxon>Microdochiaceae</taxon>
        <taxon>Microdochium</taxon>
    </lineage>
</organism>
<dbReference type="Proteomes" id="UP000756346">
    <property type="component" value="Unassembled WGS sequence"/>
</dbReference>
<protein>
    <submittedName>
        <fullName evidence="2">Uncharacterized protein</fullName>
    </submittedName>
</protein>
<accession>A0A9P8YKZ9</accession>
<feature type="region of interest" description="Disordered" evidence="1">
    <location>
        <begin position="1"/>
        <end position="46"/>
    </location>
</feature>
<feature type="compositionally biased region" description="Polar residues" evidence="1">
    <location>
        <begin position="168"/>
        <end position="180"/>
    </location>
</feature>
<feature type="compositionally biased region" description="Low complexity" evidence="1">
    <location>
        <begin position="74"/>
        <end position="88"/>
    </location>
</feature>
<dbReference type="GeneID" id="70181958"/>
<dbReference type="RefSeq" id="XP_046018984.1">
    <property type="nucleotide sequence ID" value="XM_046152412.1"/>
</dbReference>
<feature type="region of interest" description="Disordered" evidence="1">
    <location>
        <begin position="58"/>
        <end position="102"/>
    </location>
</feature>
<evidence type="ECO:0000256" key="1">
    <source>
        <dbReference type="SAM" id="MobiDB-lite"/>
    </source>
</evidence>
<sequence length="348" mass="38846">MNHRDSLELPATKMLPKLVQDEGDPQESPTPRSRARTGIPRARTLNVLSNLTASMSRTSIGLATRNSQRKLSRSSRNTSGSSTTTQNSLLPPLGPAGGSMASGLAISIPNASFEDHGVPETPHRDPRHIYTAQSSEYWSGRFMALNDRFMSESLPEEMSSSPRLCESTELQDSPAESATDSLTELAPSTDHSFDAQRHRGCDPWISSGPLRTTSLISHPGTMPKLHNDHRLTLEEPQVQYDRSSDISEARSRRRNFSRVAALEDEDERFKRVFHYLEGMCKTSEARKSLYTYQQVFARRMNKEHLLPSGRSMEDRGWVGRLLSSSSSVGKGFVHASSFSRRKRNSLIV</sequence>